<sequence>MVRILKGGRRRPQWILWLGLLAATLDLTAFPAIAGDCPGNSNALGTFRTLVVDPREHPRVGTMQYQETLPLRDHEVVLTFDDGPLPPHSQQVLDILARECVKATFFTVGQMARNYPQYLRRVLAAGHSIGTHSQNHLLSMNRMPIERARQEIDDGIASAAAALSDPAAVAPFMRIPGLLRAKGVEDYLASNGIQVWSADFPADDWRHISAERVYQLAISRIEAKRKGILLLHDIQARTVAALPRILRTLKERGYRIVHVVPATPNQLKTTTEPQDWRMRPAPVTVAIAIAHRQEAPAFSFANVGTLPASAIWDSHLNQKQLVLLPEVFDRSQRFVRGAGPLLQERAVWPRKPTVATDNATDRFFVSGQNFFALQEKSAVPFRTAVPLPTQAQPVVGTGRPIEDNVQSISIDASAAKRAIPGSQPALRSALY</sequence>
<evidence type="ECO:0000256" key="3">
    <source>
        <dbReference type="ARBA" id="ARBA00020071"/>
    </source>
</evidence>
<proteinExistence type="inferred from homology"/>
<dbReference type="Proteomes" id="UP000189940">
    <property type="component" value="Unassembled WGS sequence"/>
</dbReference>
<evidence type="ECO:0000313" key="9">
    <source>
        <dbReference type="Proteomes" id="UP000189940"/>
    </source>
</evidence>
<dbReference type="InterPro" id="IPR011330">
    <property type="entry name" value="Glyco_hydro/deAcase_b/a-brl"/>
</dbReference>
<evidence type="ECO:0000256" key="4">
    <source>
        <dbReference type="ARBA" id="ARBA00022723"/>
    </source>
</evidence>
<evidence type="ECO:0000256" key="2">
    <source>
        <dbReference type="ARBA" id="ARBA00010973"/>
    </source>
</evidence>
<dbReference type="Gene3D" id="3.20.20.370">
    <property type="entry name" value="Glycoside hydrolase/deacetylase"/>
    <property type="match status" value="1"/>
</dbReference>
<comment type="caution">
    <text evidence="8">The sequence shown here is derived from an EMBL/GenBank/DDBJ whole genome shotgun (WGS) entry which is preliminary data.</text>
</comment>
<comment type="function">
    <text evidence="1">Is involved in generating a small heat-stable compound (Nod), an acylated oligomer of N-acetylglucosamine, that stimulates mitosis in various plant protoplasts.</text>
</comment>
<dbReference type="GO" id="GO:0016020">
    <property type="term" value="C:membrane"/>
    <property type="evidence" value="ECO:0007669"/>
    <property type="project" value="TreeGrafter"/>
</dbReference>
<dbReference type="GO" id="GO:0046872">
    <property type="term" value="F:metal ion binding"/>
    <property type="evidence" value="ECO:0007669"/>
    <property type="project" value="UniProtKB-KW"/>
</dbReference>
<organism evidence="8 9">
    <name type="scientific">Nitrobacter vulgaris</name>
    <dbReference type="NCBI Taxonomy" id="29421"/>
    <lineage>
        <taxon>Bacteria</taxon>
        <taxon>Pseudomonadati</taxon>
        <taxon>Pseudomonadota</taxon>
        <taxon>Alphaproteobacteria</taxon>
        <taxon>Hyphomicrobiales</taxon>
        <taxon>Nitrobacteraceae</taxon>
        <taxon>Nitrobacter</taxon>
    </lineage>
</organism>
<keyword evidence="9" id="KW-1185">Reference proteome</keyword>
<dbReference type="SUPFAM" id="SSF88713">
    <property type="entry name" value="Glycoside hydrolase/deacetylase"/>
    <property type="match status" value="1"/>
</dbReference>
<dbReference type="PROSITE" id="PS51677">
    <property type="entry name" value="NODB"/>
    <property type="match status" value="1"/>
</dbReference>
<accession>A0A1V4HZ13</accession>
<feature type="domain" description="NodB homology" evidence="7">
    <location>
        <begin position="74"/>
        <end position="257"/>
    </location>
</feature>
<evidence type="ECO:0000256" key="6">
    <source>
        <dbReference type="ARBA" id="ARBA00032976"/>
    </source>
</evidence>
<dbReference type="RefSeq" id="WP_079446844.1">
    <property type="nucleotide sequence ID" value="NZ_MWPQ01000040.1"/>
</dbReference>
<dbReference type="AlphaFoldDB" id="A0A1V4HZ13"/>
<dbReference type="EMBL" id="MWPQ01000040">
    <property type="protein sequence ID" value="OPH82812.1"/>
    <property type="molecule type" value="Genomic_DNA"/>
</dbReference>
<comment type="similarity">
    <text evidence="2">Belongs to the polysaccharide deacetylase family.</text>
</comment>
<dbReference type="GO" id="GO:0016810">
    <property type="term" value="F:hydrolase activity, acting on carbon-nitrogen (but not peptide) bonds"/>
    <property type="evidence" value="ECO:0007669"/>
    <property type="project" value="InterPro"/>
</dbReference>
<dbReference type="PANTHER" id="PTHR10587:SF133">
    <property type="entry name" value="CHITIN DEACETYLASE 1-RELATED"/>
    <property type="match status" value="1"/>
</dbReference>
<protein>
    <recommendedName>
        <fullName evidence="3">Chitooligosaccharide deacetylase</fullName>
    </recommendedName>
    <alternativeName>
        <fullName evidence="6">Nodulation protein B</fullName>
    </alternativeName>
</protein>
<evidence type="ECO:0000259" key="7">
    <source>
        <dbReference type="PROSITE" id="PS51677"/>
    </source>
</evidence>
<keyword evidence="5" id="KW-0378">Hydrolase</keyword>
<dbReference type="STRING" id="29421.B2M20_09755"/>
<keyword evidence="4" id="KW-0479">Metal-binding</keyword>
<dbReference type="PANTHER" id="PTHR10587">
    <property type="entry name" value="GLYCOSYL TRANSFERASE-RELATED"/>
    <property type="match status" value="1"/>
</dbReference>
<dbReference type="InterPro" id="IPR002509">
    <property type="entry name" value="NODB_dom"/>
</dbReference>
<dbReference type="Pfam" id="PF01522">
    <property type="entry name" value="Polysacc_deac_1"/>
    <property type="match status" value="1"/>
</dbReference>
<dbReference type="GO" id="GO:0005975">
    <property type="term" value="P:carbohydrate metabolic process"/>
    <property type="evidence" value="ECO:0007669"/>
    <property type="project" value="InterPro"/>
</dbReference>
<reference evidence="8 9" key="1">
    <citation type="submission" date="2017-02" db="EMBL/GenBank/DDBJ databases">
        <title>Genome sequence of the nitrite-oxidizing bacterium Nitrobacter vulgaris strain Ab1.</title>
        <authorList>
            <person name="Mellbye B.L."/>
            <person name="Davis E.W."/>
            <person name="Spieck E."/>
            <person name="Chang J.H."/>
            <person name="Bottomley P.J."/>
            <person name="Sayavedra-Soto L.A."/>
        </authorList>
    </citation>
    <scope>NUCLEOTIDE SEQUENCE [LARGE SCALE GENOMIC DNA]</scope>
    <source>
        <strain evidence="8 9">Ab1</strain>
    </source>
</reference>
<evidence type="ECO:0000256" key="5">
    <source>
        <dbReference type="ARBA" id="ARBA00022801"/>
    </source>
</evidence>
<dbReference type="OrthoDB" id="276604at2"/>
<name>A0A1V4HZ13_NITVU</name>
<evidence type="ECO:0000256" key="1">
    <source>
        <dbReference type="ARBA" id="ARBA00003236"/>
    </source>
</evidence>
<dbReference type="CDD" id="cd10917">
    <property type="entry name" value="CE4_NodB_like_6s_7s"/>
    <property type="match status" value="1"/>
</dbReference>
<evidence type="ECO:0000313" key="8">
    <source>
        <dbReference type="EMBL" id="OPH82812.1"/>
    </source>
</evidence>
<dbReference type="InterPro" id="IPR050248">
    <property type="entry name" value="Polysacc_deacetylase_ArnD"/>
</dbReference>
<gene>
    <name evidence="8" type="ORF">B2M20_09755</name>
</gene>